<keyword evidence="3" id="KW-0378">Hydrolase</keyword>
<feature type="domain" description="Isochorismatase-like" evidence="2">
    <location>
        <begin position="56"/>
        <end position="228"/>
    </location>
</feature>
<dbReference type="EMBL" id="QZCH01000015">
    <property type="protein sequence ID" value="RJG42626.1"/>
    <property type="molecule type" value="Genomic_DNA"/>
</dbReference>
<dbReference type="InterPro" id="IPR000868">
    <property type="entry name" value="Isochorismatase-like_dom"/>
</dbReference>
<reference evidence="3 4" key="2">
    <citation type="submission" date="2019-01" db="EMBL/GenBank/DDBJ databases">
        <title>Motilimonas pumilus sp. nov., isolated from the gut of sea cucumber (Apostichopus japonicus).</title>
        <authorList>
            <person name="Wang F.-Q."/>
            <person name="Ren L.-H."/>
            <person name="Lin Y.-W."/>
            <person name="Sun G.-H."/>
            <person name="Du Z.-J."/>
            <person name="Zhao J.-X."/>
            <person name="Liu X.-J."/>
            <person name="Liu L.-J."/>
        </authorList>
    </citation>
    <scope>NUCLEOTIDE SEQUENCE [LARGE SCALE GENOMIC DNA]</scope>
    <source>
        <strain evidence="3 4">PLHSC7-2</strain>
    </source>
</reference>
<reference evidence="3 4" key="1">
    <citation type="submission" date="2018-09" db="EMBL/GenBank/DDBJ databases">
        <authorList>
            <person name="Wang F."/>
        </authorList>
    </citation>
    <scope>NUCLEOTIDE SEQUENCE [LARGE SCALE GENOMIC DNA]</scope>
    <source>
        <strain evidence="3 4">PLHSC7-2</strain>
    </source>
</reference>
<gene>
    <name evidence="3" type="ORF">D1Z90_12215</name>
</gene>
<keyword evidence="4" id="KW-1185">Reference proteome</keyword>
<dbReference type="PANTHER" id="PTHR43559:SF3">
    <property type="entry name" value="HYDROLASE YCAC-RELATED"/>
    <property type="match status" value="1"/>
</dbReference>
<evidence type="ECO:0000256" key="1">
    <source>
        <dbReference type="SAM" id="SignalP"/>
    </source>
</evidence>
<evidence type="ECO:0000259" key="2">
    <source>
        <dbReference type="Pfam" id="PF00857"/>
    </source>
</evidence>
<comment type="caution">
    <text evidence="3">The sequence shown here is derived from an EMBL/GenBank/DDBJ whole genome shotgun (WGS) entry which is preliminary data.</text>
</comment>
<feature type="signal peptide" evidence="1">
    <location>
        <begin position="1"/>
        <end position="25"/>
    </location>
</feature>
<dbReference type="Proteomes" id="UP000283255">
    <property type="component" value="Unassembled WGS sequence"/>
</dbReference>
<protein>
    <submittedName>
        <fullName evidence="3">Cysteine hydrolase</fullName>
    </submittedName>
</protein>
<dbReference type="Gene3D" id="3.40.50.850">
    <property type="entry name" value="Isochorismatase-like"/>
    <property type="match status" value="1"/>
</dbReference>
<dbReference type="RefSeq" id="WP_119911052.1">
    <property type="nucleotide sequence ID" value="NZ_QZCH01000015.1"/>
</dbReference>
<organism evidence="3 4">
    <name type="scientific">Motilimonas pumila</name>
    <dbReference type="NCBI Taxonomy" id="2303987"/>
    <lineage>
        <taxon>Bacteria</taxon>
        <taxon>Pseudomonadati</taxon>
        <taxon>Pseudomonadota</taxon>
        <taxon>Gammaproteobacteria</taxon>
        <taxon>Alteromonadales</taxon>
        <taxon>Alteromonadales genera incertae sedis</taxon>
        <taxon>Motilimonas</taxon>
    </lineage>
</organism>
<evidence type="ECO:0000313" key="3">
    <source>
        <dbReference type="EMBL" id="RJG42626.1"/>
    </source>
</evidence>
<keyword evidence="1" id="KW-0732">Signal</keyword>
<proteinExistence type="predicted"/>
<evidence type="ECO:0000313" key="4">
    <source>
        <dbReference type="Proteomes" id="UP000283255"/>
    </source>
</evidence>
<dbReference type="OrthoDB" id="9796958at2"/>
<accession>A0A418YDK8</accession>
<feature type="chain" id="PRO_5019205404" evidence="1">
    <location>
        <begin position="26"/>
        <end position="450"/>
    </location>
</feature>
<dbReference type="InterPro" id="IPR053152">
    <property type="entry name" value="Hydrolase_YcaC-like"/>
</dbReference>
<dbReference type="AlphaFoldDB" id="A0A418YDK8"/>
<dbReference type="GO" id="GO:0016787">
    <property type="term" value="F:hydrolase activity"/>
    <property type="evidence" value="ECO:0007669"/>
    <property type="project" value="UniProtKB-KW"/>
</dbReference>
<dbReference type="InterPro" id="IPR036380">
    <property type="entry name" value="Isochorismatase-like_sf"/>
</dbReference>
<dbReference type="PANTHER" id="PTHR43559">
    <property type="entry name" value="HYDROLASE YCAC-RELATED"/>
    <property type="match status" value="1"/>
</dbReference>
<dbReference type="CDD" id="cd00431">
    <property type="entry name" value="cysteine_hydrolases"/>
    <property type="match status" value="1"/>
</dbReference>
<name>A0A418YDK8_9GAMM</name>
<sequence>MKGTIKTLLTGMVMTGAFASSTAMANAPEHASWGYHKSASQQVAVEKYVSFTAQNTALLVIDAQQAYVPGTPEFWPTVFFPEYPIPVQNVDPEMGNKIQRIADLVRLAKEKQVTTQVTYEGEEAFHSPMIASIEQELSAASLRHFKAYFNATKETGIEQAMRQLQQQGIHQVIVAGAETDVCVLQTVLGLKKMGFDVTVVSDAVFSTEHYTRPSFKRLQQAGVALAKADEVMAAMNGSHKVTLSPRYAIQSRADIYQGDRRKMAALTFNFDTENLKQAEHDNKAAVTYRNRQWTNYVSYAFAPASGMATFHLNAADKPVSTEFKQAANLQSVDNIAKVIKGMRKAGKNQAIISGVVTQSELMRATRRLLAAGITPVILEDSLMGKYVDPVHYLDKVYDLGAVPSTFKITGYEMTAAVFNLDLTEQEIAATQDMFDNANNQTLIELMPRLR</sequence>
<dbReference type="SUPFAM" id="SSF52499">
    <property type="entry name" value="Isochorismatase-like hydrolases"/>
    <property type="match status" value="1"/>
</dbReference>
<dbReference type="Pfam" id="PF00857">
    <property type="entry name" value="Isochorismatase"/>
    <property type="match status" value="1"/>
</dbReference>